<dbReference type="Pfam" id="PF04239">
    <property type="entry name" value="DUF421"/>
    <property type="match status" value="1"/>
</dbReference>
<feature type="transmembrane region" description="Helical" evidence="7">
    <location>
        <begin position="6"/>
        <end position="29"/>
    </location>
</feature>
<feature type="domain" description="YetF C-terminal" evidence="8">
    <location>
        <begin position="93"/>
        <end position="157"/>
    </location>
</feature>
<evidence type="ECO:0000256" key="1">
    <source>
        <dbReference type="ARBA" id="ARBA00004651"/>
    </source>
</evidence>
<evidence type="ECO:0000313" key="9">
    <source>
        <dbReference type="EMBL" id="GLY63944.1"/>
    </source>
</evidence>
<evidence type="ECO:0000256" key="5">
    <source>
        <dbReference type="ARBA" id="ARBA00022989"/>
    </source>
</evidence>
<evidence type="ECO:0000256" key="2">
    <source>
        <dbReference type="ARBA" id="ARBA00006448"/>
    </source>
</evidence>
<keyword evidence="4 7" id="KW-0812">Transmembrane</keyword>
<evidence type="ECO:0000313" key="10">
    <source>
        <dbReference type="Proteomes" id="UP001165136"/>
    </source>
</evidence>
<dbReference type="RefSeq" id="WP_285485750.1">
    <property type="nucleotide sequence ID" value="NZ_BSTI01000001.1"/>
</dbReference>
<reference evidence="9" key="1">
    <citation type="submission" date="2023-03" db="EMBL/GenBank/DDBJ databases">
        <title>Amycolatopsis taiwanensis NBRC 103393.</title>
        <authorList>
            <person name="Ichikawa N."/>
            <person name="Sato H."/>
            <person name="Tonouchi N."/>
        </authorList>
    </citation>
    <scope>NUCLEOTIDE SEQUENCE</scope>
    <source>
        <strain evidence="9">NBRC 103393</strain>
    </source>
</reference>
<comment type="similarity">
    <text evidence="2">Belongs to the UPF0702 family.</text>
</comment>
<keyword evidence="5 7" id="KW-1133">Transmembrane helix</keyword>
<evidence type="ECO:0000256" key="4">
    <source>
        <dbReference type="ARBA" id="ARBA00022692"/>
    </source>
</evidence>
<keyword evidence="10" id="KW-1185">Reference proteome</keyword>
<evidence type="ECO:0000256" key="7">
    <source>
        <dbReference type="SAM" id="Phobius"/>
    </source>
</evidence>
<dbReference type="Gene3D" id="3.30.240.20">
    <property type="entry name" value="bsu07140 like domains"/>
    <property type="match status" value="1"/>
</dbReference>
<dbReference type="InterPro" id="IPR007353">
    <property type="entry name" value="DUF421"/>
</dbReference>
<dbReference type="Proteomes" id="UP001165136">
    <property type="component" value="Unassembled WGS sequence"/>
</dbReference>
<evidence type="ECO:0000259" key="8">
    <source>
        <dbReference type="Pfam" id="PF04239"/>
    </source>
</evidence>
<feature type="transmembrane region" description="Helical" evidence="7">
    <location>
        <begin position="41"/>
        <end position="60"/>
    </location>
</feature>
<dbReference type="InterPro" id="IPR023090">
    <property type="entry name" value="UPF0702_alpha/beta_dom_sf"/>
</dbReference>
<evidence type="ECO:0000256" key="6">
    <source>
        <dbReference type="ARBA" id="ARBA00023136"/>
    </source>
</evidence>
<dbReference type="EMBL" id="BSTI01000001">
    <property type="protein sequence ID" value="GLY63944.1"/>
    <property type="molecule type" value="Genomic_DNA"/>
</dbReference>
<name>A0A9W6QUS1_9PSEU</name>
<feature type="transmembrane region" description="Helical" evidence="7">
    <location>
        <begin position="66"/>
        <end position="86"/>
    </location>
</feature>
<dbReference type="GO" id="GO:0005886">
    <property type="term" value="C:plasma membrane"/>
    <property type="evidence" value="ECO:0007669"/>
    <property type="project" value="UniProtKB-SubCell"/>
</dbReference>
<dbReference type="PANTHER" id="PTHR34582">
    <property type="entry name" value="UPF0702 TRANSMEMBRANE PROTEIN YCAP"/>
    <property type="match status" value="1"/>
</dbReference>
<gene>
    <name evidence="9" type="ORF">Atai01_05630</name>
</gene>
<evidence type="ECO:0000256" key="3">
    <source>
        <dbReference type="ARBA" id="ARBA00022475"/>
    </source>
</evidence>
<comment type="caution">
    <text evidence="9">The sequence shown here is derived from an EMBL/GenBank/DDBJ whole genome shotgun (WGS) entry which is preliminary data.</text>
</comment>
<keyword evidence="6 7" id="KW-0472">Membrane</keyword>
<sequence length="173" mass="18605">MSWLTGDWPALGTVCAKTAMLAVAALAGLRLGPRRAIAELRIFDFVVAVAIGAVIGRTATSVGTSFVIGLVVLATLIAVHVVLAWLRFYPTASRLMDHPVEVLVTDGEIDHRRMRRCQLTEDDLHGALRQRGFYSLAEIRFVLFESQGGFTVVPRTASGGELLTATAENGRGA</sequence>
<comment type="subcellular location">
    <subcellularLocation>
        <location evidence="1">Cell membrane</location>
        <topology evidence="1">Multi-pass membrane protein</topology>
    </subcellularLocation>
</comment>
<accession>A0A9W6QUS1</accession>
<dbReference type="PANTHER" id="PTHR34582:SF6">
    <property type="entry name" value="UPF0702 TRANSMEMBRANE PROTEIN YCAP"/>
    <property type="match status" value="1"/>
</dbReference>
<proteinExistence type="inferred from homology"/>
<keyword evidence="3" id="KW-1003">Cell membrane</keyword>
<organism evidence="9 10">
    <name type="scientific">Amycolatopsis taiwanensis</name>
    <dbReference type="NCBI Taxonomy" id="342230"/>
    <lineage>
        <taxon>Bacteria</taxon>
        <taxon>Bacillati</taxon>
        <taxon>Actinomycetota</taxon>
        <taxon>Actinomycetes</taxon>
        <taxon>Pseudonocardiales</taxon>
        <taxon>Pseudonocardiaceae</taxon>
        <taxon>Amycolatopsis</taxon>
    </lineage>
</organism>
<protein>
    <recommendedName>
        <fullName evidence="8">YetF C-terminal domain-containing protein</fullName>
    </recommendedName>
</protein>
<dbReference type="AlphaFoldDB" id="A0A9W6QUS1"/>